<proteinExistence type="predicted"/>
<organism evidence="3 4">
    <name type="scientific">Seongchinamella unica</name>
    <dbReference type="NCBI Taxonomy" id="2547392"/>
    <lineage>
        <taxon>Bacteria</taxon>
        <taxon>Pseudomonadati</taxon>
        <taxon>Pseudomonadota</taxon>
        <taxon>Gammaproteobacteria</taxon>
        <taxon>Cellvibrionales</taxon>
        <taxon>Halieaceae</taxon>
        <taxon>Seongchinamella</taxon>
    </lineage>
</organism>
<dbReference type="InterPro" id="IPR036380">
    <property type="entry name" value="Isochorismatase-like_sf"/>
</dbReference>
<gene>
    <name evidence="3" type="ORF">E2F43_18520</name>
</gene>
<dbReference type="InterPro" id="IPR000868">
    <property type="entry name" value="Isochorismatase-like_dom"/>
</dbReference>
<name>A0A4R5LMT7_9GAMM</name>
<keyword evidence="4" id="KW-1185">Reference proteome</keyword>
<evidence type="ECO:0000259" key="2">
    <source>
        <dbReference type="Pfam" id="PF00857"/>
    </source>
</evidence>
<dbReference type="PANTHER" id="PTHR43540">
    <property type="entry name" value="PEROXYUREIDOACRYLATE/UREIDOACRYLATE AMIDOHYDROLASE-RELATED"/>
    <property type="match status" value="1"/>
</dbReference>
<dbReference type="PANTHER" id="PTHR43540:SF1">
    <property type="entry name" value="ISOCHORISMATASE HYDROLASE"/>
    <property type="match status" value="1"/>
</dbReference>
<feature type="domain" description="Isochorismatase-like" evidence="2">
    <location>
        <begin position="16"/>
        <end position="189"/>
    </location>
</feature>
<comment type="caution">
    <text evidence="3">The sequence shown here is derived from an EMBL/GenBank/DDBJ whole genome shotgun (WGS) entry which is preliminary data.</text>
</comment>
<dbReference type="GO" id="GO:0016787">
    <property type="term" value="F:hydrolase activity"/>
    <property type="evidence" value="ECO:0007669"/>
    <property type="project" value="UniProtKB-KW"/>
</dbReference>
<evidence type="ECO:0000313" key="3">
    <source>
        <dbReference type="EMBL" id="TDG11382.1"/>
    </source>
</evidence>
<dbReference type="EMBL" id="SMSE01000006">
    <property type="protein sequence ID" value="TDG11382.1"/>
    <property type="molecule type" value="Genomic_DNA"/>
</dbReference>
<dbReference type="InterPro" id="IPR050272">
    <property type="entry name" value="Isochorismatase-like_hydrls"/>
</dbReference>
<sequence>MPDLARQSQSLGQRPALVLVDMINGFTDPACPLGSECDSVVAVNLSLLQAFRRHRLPIYFTTVVYHSDKQAQVFRARLPALNVLQPGSAWVQVDPRLQPLGTEAVIEKQYASAFHGTDLLQRLRQDSVDSLVVTGMTTSGCVRATAVDGLQNDFPVTVVADAVGDRNPDAHLANLDDLDAKYADVTDSAAVLAHLDALEDGP</sequence>
<accession>A0A4R5LMT7</accession>
<dbReference type="AlphaFoldDB" id="A0A4R5LMT7"/>
<dbReference type="SUPFAM" id="SSF52499">
    <property type="entry name" value="Isochorismatase-like hydrolases"/>
    <property type="match status" value="1"/>
</dbReference>
<protein>
    <submittedName>
        <fullName evidence="3">Isochorismatase family protein</fullName>
    </submittedName>
</protein>
<dbReference type="Gene3D" id="3.40.50.850">
    <property type="entry name" value="Isochorismatase-like"/>
    <property type="match status" value="1"/>
</dbReference>
<dbReference type="Pfam" id="PF00857">
    <property type="entry name" value="Isochorismatase"/>
    <property type="match status" value="1"/>
</dbReference>
<keyword evidence="1" id="KW-0378">Hydrolase</keyword>
<evidence type="ECO:0000313" key="4">
    <source>
        <dbReference type="Proteomes" id="UP000295554"/>
    </source>
</evidence>
<dbReference type="OrthoDB" id="5360912at2"/>
<dbReference type="Proteomes" id="UP000295554">
    <property type="component" value="Unassembled WGS sequence"/>
</dbReference>
<evidence type="ECO:0000256" key="1">
    <source>
        <dbReference type="ARBA" id="ARBA00022801"/>
    </source>
</evidence>
<reference evidence="3 4" key="1">
    <citation type="submission" date="2019-03" db="EMBL/GenBank/DDBJ databases">
        <title>Seongchinamella monodicae gen. nov., sp. nov., a novel member of the Gammaproteobacteria isolated from a tidal mudflat of beach.</title>
        <authorList>
            <person name="Yang H.G."/>
            <person name="Kang J.W."/>
            <person name="Lee S.D."/>
        </authorList>
    </citation>
    <scope>NUCLEOTIDE SEQUENCE [LARGE SCALE GENOMIC DNA]</scope>
    <source>
        <strain evidence="3 4">GH4-78</strain>
    </source>
</reference>
<dbReference type="RefSeq" id="WP_133215531.1">
    <property type="nucleotide sequence ID" value="NZ_SMSE01000006.1"/>
</dbReference>